<evidence type="ECO:0000313" key="6">
    <source>
        <dbReference type="Proteomes" id="UP001186944"/>
    </source>
</evidence>
<dbReference type="AlphaFoldDB" id="A0AA89C387"/>
<dbReference type="InterPro" id="IPR013154">
    <property type="entry name" value="ADH-like_N"/>
</dbReference>
<dbReference type="InterPro" id="IPR020843">
    <property type="entry name" value="ER"/>
</dbReference>
<dbReference type="EC" id="1.3.1.48" evidence="2"/>
<proteinExistence type="inferred from homology"/>
<dbReference type="GO" id="GO:0005739">
    <property type="term" value="C:mitochondrion"/>
    <property type="evidence" value="ECO:0007669"/>
    <property type="project" value="TreeGrafter"/>
</dbReference>
<dbReference type="InterPro" id="IPR002364">
    <property type="entry name" value="Quin_OxRdtase/zeta-crystal_CS"/>
</dbReference>
<dbReference type="EMBL" id="VSWD01000005">
    <property type="protein sequence ID" value="KAK3104101.1"/>
    <property type="molecule type" value="Genomic_DNA"/>
</dbReference>
<comment type="similarity">
    <text evidence="1">Belongs to the zinc-containing alcohol dehydrogenase family. Quinone oxidoreductase subfamily.</text>
</comment>
<dbReference type="CDD" id="cd08250">
    <property type="entry name" value="Mgc45594_like"/>
    <property type="match status" value="1"/>
</dbReference>
<dbReference type="GO" id="GO:0008270">
    <property type="term" value="F:zinc ion binding"/>
    <property type="evidence" value="ECO:0007669"/>
    <property type="project" value="InterPro"/>
</dbReference>
<dbReference type="InterPro" id="IPR051397">
    <property type="entry name" value="Zn-ADH-like_protein"/>
</dbReference>
<dbReference type="Gene3D" id="3.90.180.10">
    <property type="entry name" value="Medium-chain alcohol dehydrogenases, catalytic domain"/>
    <property type="match status" value="1"/>
</dbReference>
<dbReference type="SUPFAM" id="SSF50129">
    <property type="entry name" value="GroES-like"/>
    <property type="match status" value="1"/>
</dbReference>
<protein>
    <recommendedName>
        <fullName evidence="2">15-oxoprostaglandin 13-reductase</fullName>
        <ecNumber evidence="2">1.3.1.48</ecNumber>
    </recommendedName>
</protein>
<comment type="caution">
    <text evidence="5">The sequence shown here is derived from an EMBL/GenBank/DDBJ whole genome shotgun (WGS) entry which is preliminary data.</text>
</comment>
<organism evidence="5 6">
    <name type="scientific">Pinctada imbricata</name>
    <name type="common">Atlantic pearl-oyster</name>
    <name type="synonym">Pinctada martensii</name>
    <dbReference type="NCBI Taxonomy" id="66713"/>
    <lineage>
        <taxon>Eukaryota</taxon>
        <taxon>Metazoa</taxon>
        <taxon>Spiralia</taxon>
        <taxon>Lophotrochozoa</taxon>
        <taxon>Mollusca</taxon>
        <taxon>Bivalvia</taxon>
        <taxon>Autobranchia</taxon>
        <taxon>Pteriomorphia</taxon>
        <taxon>Pterioida</taxon>
        <taxon>Pterioidea</taxon>
        <taxon>Pteriidae</taxon>
        <taxon>Pinctada</taxon>
    </lineage>
</organism>
<gene>
    <name evidence="5" type="ORF">FSP39_024417</name>
</gene>
<dbReference type="SUPFAM" id="SSF51735">
    <property type="entry name" value="NAD(P)-binding Rossmann-fold domains"/>
    <property type="match status" value="1"/>
</dbReference>
<dbReference type="InterPro" id="IPR013149">
    <property type="entry name" value="ADH-like_C"/>
</dbReference>
<dbReference type="Pfam" id="PF00107">
    <property type="entry name" value="ADH_zinc_N"/>
    <property type="match status" value="1"/>
</dbReference>
<evidence type="ECO:0000256" key="1">
    <source>
        <dbReference type="ARBA" id="ARBA00010371"/>
    </source>
</evidence>
<dbReference type="PANTHER" id="PTHR43677">
    <property type="entry name" value="SHORT-CHAIN DEHYDROGENASE/REDUCTASE"/>
    <property type="match status" value="1"/>
</dbReference>
<evidence type="ECO:0000256" key="3">
    <source>
        <dbReference type="ARBA" id="ARBA00023002"/>
    </source>
</evidence>
<keyword evidence="6" id="KW-1185">Reference proteome</keyword>
<accession>A0AA89C387</accession>
<evidence type="ECO:0000313" key="5">
    <source>
        <dbReference type="EMBL" id="KAK3104101.1"/>
    </source>
</evidence>
<dbReference type="FunFam" id="3.40.50.720:FF:000121">
    <property type="entry name" value="Prostaglandin reductase 2"/>
    <property type="match status" value="1"/>
</dbReference>
<dbReference type="PANTHER" id="PTHR43677:SF3">
    <property type="entry name" value="PROSTAGLANDIN REDUCTASE 3"/>
    <property type="match status" value="1"/>
</dbReference>
<name>A0AA89C387_PINIB</name>
<dbReference type="SMART" id="SM00829">
    <property type="entry name" value="PKS_ER"/>
    <property type="match status" value="1"/>
</dbReference>
<evidence type="ECO:0000259" key="4">
    <source>
        <dbReference type="SMART" id="SM00829"/>
    </source>
</evidence>
<feature type="domain" description="Enoyl reductase (ER)" evidence="4">
    <location>
        <begin position="20"/>
        <end position="341"/>
    </location>
</feature>
<dbReference type="PROSITE" id="PS01162">
    <property type="entry name" value="QOR_ZETA_CRYSTAL"/>
    <property type="match status" value="1"/>
</dbReference>
<keyword evidence="3" id="KW-0560">Oxidoreductase</keyword>
<evidence type="ECO:0000256" key="2">
    <source>
        <dbReference type="ARBA" id="ARBA00011981"/>
    </source>
</evidence>
<dbReference type="GO" id="GO:0047522">
    <property type="term" value="F:15-oxoprostaglandin 13-reductase [NAD(P)+] activity"/>
    <property type="evidence" value="ECO:0007669"/>
    <property type="project" value="UniProtKB-EC"/>
</dbReference>
<dbReference type="Gene3D" id="3.40.50.720">
    <property type="entry name" value="NAD(P)-binding Rossmann-like Domain"/>
    <property type="match status" value="1"/>
</dbReference>
<dbReference type="Pfam" id="PF08240">
    <property type="entry name" value="ADH_N"/>
    <property type="match status" value="1"/>
</dbReference>
<dbReference type="InterPro" id="IPR011032">
    <property type="entry name" value="GroES-like_sf"/>
</dbReference>
<reference evidence="5" key="1">
    <citation type="submission" date="2019-08" db="EMBL/GenBank/DDBJ databases">
        <title>The improved chromosome-level genome for the pearl oyster Pinctada fucata martensii using PacBio sequencing and Hi-C.</title>
        <authorList>
            <person name="Zheng Z."/>
        </authorList>
    </citation>
    <scope>NUCLEOTIDE SEQUENCE</scope>
    <source>
        <strain evidence="5">ZZ-2019</strain>
        <tissue evidence="5">Adductor muscle</tissue>
    </source>
</reference>
<dbReference type="InterPro" id="IPR036291">
    <property type="entry name" value="NAD(P)-bd_dom_sf"/>
</dbReference>
<dbReference type="Proteomes" id="UP001186944">
    <property type="component" value="Unassembled WGS sequence"/>
</dbReference>
<sequence>MAQVIPRTMRKLVASRLSQKFREVVEIKEVPVPSPGDGEVLIKNKFVGINATEINFTAGRYDPNVKPPLDIGFEGMGEVVGVGSNTKLKPGQPVMYMSYGAFAEYKIVPARAVIPLPSLSAAYIPFLVSGMTASIALEKVGDLKSGETVLITAAAGGTGQFAVQWAKQAGCHVIGTCSTPEKVEFLKKIGCDRPINYKTENLRSVLKSEYPKGVDIIYESIGGDIFETCIDSLAVKGRLIVIGFIEGYKSDLGFTPSRTIATLPVKLLKKSASVRGFFLEHFRRDTPMYATKMIDMYNKGTLKSFVDLGETSEKGKFSGLLGISDAVDYLYSQKSIGKIVVDLDATSSKL</sequence>